<evidence type="ECO:0000313" key="4">
    <source>
        <dbReference type="EMBL" id="KAK2630678.1"/>
    </source>
</evidence>
<dbReference type="PANTHER" id="PTHR31415:SF177">
    <property type="entry name" value="OS11G0587400 PROTEIN"/>
    <property type="match status" value="1"/>
</dbReference>
<accession>A0AAV9G3D7</accession>
<comment type="caution">
    <text evidence="4">The sequence shown here is derived from an EMBL/GenBank/DDBJ whole genome shotgun (WGS) entry which is preliminary data.</text>
</comment>
<feature type="transmembrane region" description="Helical" evidence="3">
    <location>
        <begin position="50"/>
        <end position="75"/>
    </location>
</feature>
<evidence type="ECO:0000313" key="5">
    <source>
        <dbReference type="Proteomes" id="UP001301735"/>
    </source>
</evidence>
<keyword evidence="3" id="KW-1133">Transmembrane helix</keyword>
<dbReference type="InterPro" id="IPR044839">
    <property type="entry name" value="NDR1-like"/>
</dbReference>
<dbReference type="PANTHER" id="PTHR31415">
    <property type="entry name" value="OS05G0367900 PROTEIN"/>
    <property type="match status" value="1"/>
</dbReference>
<evidence type="ECO:0008006" key="6">
    <source>
        <dbReference type="Google" id="ProtNLM"/>
    </source>
</evidence>
<dbReference type="GO" id="GO:0009506">
    <property type="term" value="C:plasmodesma"/>
    <property type="evidence" value="ECO:0007669"/>
    <property type="project" value="TreeGrafter"/>
</dbReference>
<dbReference type="AlphaFoldDB" id="A0AAV9G3D7"/>
<keyword evidence="3" id="KW-0812">Transmembrane</keyword>
<reference evidence="4 5" key="1">
    <citation type="submission" date="2023-05" db="EMBL/GenBank/DDBJ databases">
        <title>WGS assembly of Eleusine coracana.</title>
        <authorList>
            <person name="Jenkins J."/>
            <person name="Schmutz J."/>
            <person name="Lux T."/>
            <person name="Plott C."/>
            <person name="Mayer K."/>
            <person name="Qi P."/>
            <person name="Devos K."/>
        </authorList>
    </citation>
    <scope>NUCLEOTIDE SEQUENCE [LARGE SCALE GENOMIC DNA]</scope>
    <source>
        <tissue evidence="4">Leaves</tissue>
    </source>
</reference>
<sequence length="237" mass="25993">MSSQKKSYSIWSCTDDDDDDDEQHAGCVFCTDEQPRPTHRPPHPGELRRCLANTLCSLLLGLLLVAAVILFVLWLSLRPHRPRFNIVSFSISGGLDPAFSPAGASLEFNVTDRNPNRHIGIYYDAVHASVHFYDALVAAGPAFASGWYQPNKTTTSITGLLDVIGPRTTDTSWLSFSAAVQAGRVPLRLQLTTAIRFRVSNALHSGRQKMHVTCDLLISAHGNLLPDSVGAACDRYF</sequence>
<evidence type="ECO:0000256" key="3">
    <source>
        <dbReference type="SAM" id="Phobius"/>
    </source>
</evidence>
<organism evidence="4 5">
    <name type="scientific">Eleusine coracana subsp. coracana</name>
    <dbReference type="NCBI Taxonomy" id="191504"/>
    <lineage>
        <taxon>Eukaryota</taxon>
        <taxon>Viridiplantae</taxon>
        <taxon>Streptophyta</taxon>
        <taxon>Embryophyta</taxon>
        <taxon>Tracheophyta</taxon>
        <taxon>Spermatophyta</taxon>
        <taxon>Magnoliopsida</taxon>
        <taxon>Liliopsida</taxon>
        <taxon>Poales</taxon>
        <taxon>Poaceae</taxon>
        <taxon>PACMAD clade</taxon>
        <taxon>Chloridoideae</taxon>
        <taxon>Cynodonteae</taxon>
        <taxon>Eleusininae</taxon>
        <taxon>Eleusine</taxon>
    </lineage>
</organism>
<dbReference type="GO" id="GO:0005886">
    <property type="term" value="C:plasma membrane"/>
    <property type="evidence" value="ECO:0007669"/>
    <property type="project" value="TreeGrafter"/>
</dbReference>
<keyword evidence="2 3" id="KW-0472">Membrane</keyword>
<comment type="subcellular location">
    <subcellularLocation>
        <location evidence="1">Membrane</location>
    </subcellularLocation>
</comment>
<protein>
    <recommendedName>
        <fullName evidence="6">Late embryogenesis abundant protein LEA-2 subgroup domain-containing protein</fullName>
    </recommendedName>
</protein>
<gene>
    <name evidence="4" type="ORF">QOZ80_UnG0729220</name>
</gene>
<dbReference type="EMBL" id="MU847675">
    <property type="protein sequence ID" value="KAK2630678.1"/>
    <property type="molecule type" value="Genomic_DNA"/>
</dbReference>
<evidence type="ECO:0000256" key="1">
    <source>
        <dbReference type="ARBA" id="ARBA00004370"/>
    </source>
</evidence>
<proteinExistence type="predicted"/>
<keyword evidence="5" id="KW-1185">Reference proteome</keyword>
<dbReference type="GO" id="GO:0098542">
    <property type="term" value="P:defense response to other organism"/>
    <property type="evidence" value="ECO:0007669"/>
    <property type="project" value="InterPro"/>
</dbReference>
<dbReference type="Proteomes" id="UP001301735">
    <property type="component" value="Unassembled WGS sequence"/>
</dbReference>
<evidence type="ECO:0000256" key="2">
    <source>
        <dbReference type="ARBA" id="ARBA00023136"/>
    </source>
</evidence>
<name>A0AAV9G3D7_ELECO</name>